<reference evidence="3" key="1">
    <citation type="submission" date="2022-10" db="EMBL/GenBank/DDBJ databases">
        <title>Whole genome sequencing of three plant growth promoting bacteria isolated from Vachellia tortilis subsp. raddiana in Morocco.</title>
        <authorList>
            <person name="Hnini M."/>
            <person name="Zouagui R."/>
            <person name="Zouagui H."/>
            <person name="Chemao Elfihri M.-W."/>
            <person name="Ibrahimi A."/>
            <person name="Sbabou L."/>
            <person name="Aurag J."/>
        </authorList>
    </citation>
    <scope>NUCLEOTIDE SEQUENCE</scope>
    <source>
        <strain evidence="3">LMR678</strain>
    </source>
</reference>
<keyword evidence="2" id="KW-0472">Membrane</keyword>
<gene>
    <name evidence="3" type="ORF">O3W52_02100</name>
</gene>
<evidence type="ECO:0000313" key="3">
    <source>
        <dbReference type="EMBL" id="MCZ4088894.1"/>
    </source>
</evidence>
<feature type="region of interest" description="Disordered" evidence="1">
    <location>
        <begin position="632"/>
        <end position="652"/>
    </location>
</feature>
<feature type="transmembrane region" description="Helical" evidence="2">
    <location>
        <begin position="138"/>
        <end position="159"/>
    </location>
</feature>
<feature type="transmembrane region" description="Helical" evidence="2">
    <location>
        <begin position="435"/>
        <end position="452"/>
    </location>
</feature>
<feature type="transmembrane region" description="Helical" evidence="2">
    <location>
        <begin position="6"/>
        <end position="22"/>
    </location>
</feature>
<feature type="transmembrane region" description="Helical" evidence="2">
    <location>
        <begin position="54"/>
        <end position="75"/>
    </location>
</feature>
<feature type="transmembrane region" description="Helical" evidence="2">
    <location>
        <begin position="558"/>
        <end position="582"/>
    </location>
</feature>
<dbReference type="Proteomes" id="UP001079430">
    <property type="component" value="Unassembled WGS sequence"/>
</dbReference>
<feature type="transmembrane region" description="Helical" evidence="2">
    <location>
        <begin position="473"/>
        <end position="498"/>
    </location>
</feature>
<feature type="transmembrane region" description="Helical" evidence="2">
    <location>
        <begin position="395"/>
        <end position="415"/>
    </location>
</feature>
<keyword evidence="4" id="KW-1185">Reference proteome</keyword>
<evidence type="ECO:0000256" key="2">
    <source>
        <dbReference type="SAM" id="Phobius"/>
    </source>
</evidence>
<sequence>MSNLVALLFGAAIVLFYSYNRFNRVTYEGGRQMERLVDLLSPDKLRARRIVMHAYTFYALILLLIYFFLCAYAELLPLLGGPDLAVGASKLPVPSAEAPAAVIAGFAPGNDTAIPWTLSSVVGPATVRDFDIGIDASVSLAIALIMVGLAPTFPLLGNFEDWMRGAAHRLAGIPTHVIGASEDLRRRDLKLRGKEAAISAPAVDATAVKQQHLLIPLSSWERLKHYQAAAKEQVNEREDFRLDLELIFAVSAWILDRKLKLANGPVRERFQQLEEELRKRRDQLIVELDDRSGFGLSAAKNIVTAAGYGTRDANLGERKRATWERLASDADNLADDFCFLLALYVEHGIIIASSDEDAAHQQFIAKKKLDAFLGGLLHPHSAAGSHKSHATMASLWALGVVFFVGLFWGVVPGRFEDELVWDAPTSVYSRTLSCIFYAFNNYCIPIIVTLALRDAGMQSRRWHNIRKTHWTKWLPQVVLVLVASWTVATLFVMGLQLWKTGFDTGWAASGKSLGVILQYSFEYNAPTVFRGASLALIVAFLLDAWSAQARTLSLKPPLLSSLLWATGSAVVMAVFGGITRYAAAWAAMPSTTQSLTDIHRGLIFYSMVFSALIGFSVVFCITAALLNLHSGSERRPGAKTSRPAAPDPTPAE</sequence>
<keyword evidence="2" id="KW-1133">Transmembrane helix</keyword>
<feature type="transmembrane region" description="Helical" evidence="2">
    <location>
        <begin position="527"/>
        <end position="546"/>
    </location>
</feature>
<name>A0ABT4KAA1_9HYPH</name>
<accession>A0ABT4KAA1</accession>
<proteinExistence type="predicted"/>
<protein>
    <submittedName>
        <fullName evidence="3">Uncharacterized protein</fullName>
    </submittedName>
</protein>
<feature type="transmembrane region" description="Helical" evidence="2">
    <location>
        <begin position="602"/>
        <end position="626"/>
    </location>
</feature>
<evidence type="ECO:0000313" key="4">
    <source>
        <dbReference type="Proteomes" id="UP001079430"/>
    </source>
</evidence>
<keyword evidence="2" id="KW-0812">Transmembrane</keyword>
<dbReference type="RefSeq" id="WP_269275074.1">
    <property type="nucleotide sequence ID" value="NZ_JAPVOI010000003.1"/>
</dbReference>
<evidence type="ECO:0000256" key="1">
    <source>
        <dbReference type="SAM" id="MobiDB-lite"/>
    </source>
</evidence>
<comment type="caution">
    <text evidence="3">The sequence shown here is derived from an EMBL/GenBank/DDBJ whole genome shotgun (WGS) entry which is preliminary data.</text>
</comment>
<organism evidence="3 4">
    <name type="scientific">Sinorhizobium psoraleae</name>
    <dbReference type="NCBI Taxonomy" id="520838"/>
    <lineage>
        <taxon>Bacteria</taxon>
        <taxon>Pseudomonadati</taxon>
        <taxon>Pseudomonadota</taxon>
        <taxon>Alphaproteobacteria</taxon>
        <taxon>Hyphomicrobiales</taxon>
        <taxon>Rhizobiaceae</taxon>
        <taxon>Sinorhizobium/Ensifer group</taxon>
        <taxon>Sinorhizobium</taxon>
    </lineage>
</organism>
<dbReference type="EMBL" id="JAPVOI010000003">
    <property type="protein sequence ID" value="MCZ4088894.1"/>
    <property type="molecule type" value="Genomic_DNA"/>
</dbReference>